<proteinExistence type="predicted"/>
<evidence type="ECO:0000313" key="2">
    <source>
        <dbReference type="Proteomes" id="UP001597079"/>
    </source>
</evidence>
<gene>
    <name evidence="1" type="ORF">ACFSB2_06150</name>
</gene>
<reference evidence="2" key="1">
    <citation type="journal article" date="2019" name="Int. J. Syst. Evol. Microbiol.">
        <title>The Global Catalogue of Microorganisms (GCM) 10K type strain sequencing project: providing services to taxonomists for standard genome sequencing and annotation.</title>
        <authorList>
            <consortium name="The Broad Institute Genomics Platform"/>
            <consortium name="The Broad Institute Genome Sequencing Center for Infectious Disease"/>
            <person name="Wu L."/>
            <person name="Ma J."/>
        </authorList>
    </citation>
    <scope>NUCLEOTIDE SEQUENCE [LARGE SCALE GENOMIC DNA]</scope>
    <source>
        <strain evidence="2">CGMCC 1.12286</strain>
    </source>
</reference>
<sequence length="60" mass="6444">MLLVMRGQFCPALWSFATVICVPKHLCGCLNGSAKFGDLCMYLPYGGGGAERILSGYNVI</sequence>
<dbReference type="Proteomes" id="UP001597079">
    <property type="component" value="Unassembled WGS sequence"/>
</dbReference>
<organism evidence="1 2">
    <name type="scientific">Alicyclobacillus fodiniaquatilis</name>
    <dbReference type="NCBI Taxonomy" id="1661150"/>
    <lineage>
        <taxon>Bacteria</taxon>
        <taxon>Bacillati</taxon>
        <taxon>Bacillota</taxon>
        <taxon>Bacilli</taxon>
        <taxon>Bacillales</taxon>
        <taxon>Alicyclobacillaceae</taxon>
        <taxon>Alicyclobacillus</taxon>
    </lineage>
</organism>
<name>A0ABW4JGV9_9BACL</name>
<comment type="caution">
    <text evidence="1">The sequence shown here is derived from an EMBL/GenBank/DDBJ whole genome shotgun (WGS) entry which is preliminary data.</text>
</comment>
<dbReference type="EMBL" id="JBHUCX010000018">
    <property type="protein sequence ID" value="MFD1674287.1"/>
    <property type="molecule type" value="Genomic_DNA"/>
</dbReference>
<accession>A0ABW4JGV9</accession>
<dbReference type="RefSeq" id="WP_377942151.1">
    <property type="nucleotide sequence ID" value="NZ_JBHUCX010000018.1"/>
</dbReference>
<protein>
    <recommendedName>
        <fullName evidence="3">Secreted protein</fullName>
    </recommendedName>
</protein>
<keyword evidence="2" id="KW-1185">Reference proteome</keyword>
<evidence type="ECO:0008006" key="3">
    <source>
        <dbReference type="Google" id="ProtNLM"/>
    </source>
</evidence>
<evidence type="ECO:0000313" key="1">
    <source>
        <dbReference type="EMBL" id="MFD1674287.1"/>
    </source>
</evidence>